<feature type="coiled-coil region" evidence="1">
    <location>
        <begin position="241"/>
        <end position="292"/>
    </location>
</feature>
<evidence type="ECO:0000313" key="3">
    <source>
        <dbReference type="EMBL" id="OAX78553.1"/>
    </source>
</evidence>
<feature type="region of interest" description="Disordered" evidence="2">
    <location>
        <begin position="613"/>
        <end position="668"/>
    </location>
</feature>
<organism evidence="3 4">
    <name type="scientific">Emergomyces africanus</name>
    <dbReference type="NCBI Taxonomy" id="1955775"/>
    <lineage>
        <taxon>Eukaryota</taxon>
        <taxon>Fungi</taxon>
        <taxon>Dikarya</taxon>
        <taxon>Ascomycota</taxon>
        <taxon>Pezizomycotina</taxon>
        <taxon>Eurotiomycetes</taxon>
        <taxon>Eurotiomycetidae</taxon>
        <taxon>Onygenales</taxon>
        <taxon>Ajellomycetaceae</taxon>
        <taxon>Emergomyces</taxon>
    </lineage>
</organism>
<dbReference type="AlphaFoldDB" id="A0A1B7NP09"/>
<comment type="caution">
    <text evidence="3">The sequence shown here is derived from an EMBL/GenBank/DDBJ whole genome shotgun (WGS) entry which is preliminary data.</text>
</comment>
<feature type="compositionally biased region" description="Polar residues" evidence="2">
    <location>
        <begin position="767"/>
        <end position="776"/>
    </location>
</feature>
<evidence type="ECO:0000256" key="2">
    <source>
        <dbReference type="SAM" id="MobiDB-lite"/>
    </source>
</evidence>
<evidence type="ECO:0000256" key="1">
    <source>
        <dbReference type="SAM" id="Coils"/>
    </source>
</evidence>
<dbReference type="PANTHER" id="PTHR36167">
    <property type="entry name" value="C2H2 FINGER DOMAIN TRANSCRIPTION FACTOR (EUROFUNG)-RELATED"/>
    <property type="match status" value="1"/>
</dbReference>
<keyword evidence="1" id="KW-0175">Coiled coil</keyword>
<dbReference type="EMBL" id="LGUA01001448">
    <property type="protein sequence ID" value="OAX78553.1"/>
    <property type="molecule type" value="Genomic_DNA"/>
</dbReference>
<feature type="compositionally biased region" description="Low complexity" evidence="2">
    <location>
        <begin position="899"/>
        <end position="911"/>
    </location>
</feature>
<feature type="region of interest" description="Disordered" evidence="2">
    <location>
        <begin position="503"/>
        <end position="579"/>
    </location>
</feature>
<protein>
    <recommendedName>
        <fullName evidence="5">Fungal N-terminal domain-containing protein</fullName>
    </recommendedName>
</protein>
<dbReference type="OrthoDB" id="4188038at2759"/>
<dbReference type="Proteomes" id="UP000091918">
    <property type="component" value="Unassembled WGS sequence"/>
</dbReference>
<dbReference type="GO" id="GO:0006355">
    <property type="term" value="P:regulation of DNA-templated transcription"/>
    <property type="evidence" value="ECO:0007669"/>
    <property type="project" value="InterPro"/>
</dbReference>
<dbReference type="PANTHER" id="PTHR36167:SF4">
    <property type="entry name" value="FUNGAL N-TERMINAL DOMAIN-CONTAINING PROTEIN"/>
    <property type="match status" value="1"/>
</dbReference>
<reference evidence="3 4" key="1">
    <citation type="submission" date="2015-07" db="EMBL/GenBank/DDBJ databases">
        <title>Emmonsia species relationships and genome sequence.</title>
        <authorList>
            <person name="Cuomo C.A."/>
            <person name="Schwartz I.S."/>
            <person name="Kenyon C."/>
            <person name="de Hoog G.S."/>
            <person name="Govender N.P."/>
            <person name="Botha A."/>
            <person name="Moreno L."/>
            <person name="de Vries M."/>
            <person name="Munoz J.F."/>
            <person name="Stielow J.B."/>
        </authorList>
    </citation>
    <scope>NUCLEOTIDE SEQUENCE [LARGE SCALE GENOMIC DNA]</scope>
    <source>
        <strain evidence="3 4">CBS 136260</strain>
    </source>
</reference>
<feature type="compositionally biased region" description="Basic and acidic residues" evidence="2">
    <location>
        <begin position="568"/>
        <end position="579"/>
    </location>
</feature>
<feature type="compositionally biased region" description="Basic and acidic residues" evidence="2">
    <location>
        <begin position="657"/>
        <end position="668"/>
    </location>
</feature>
<dbReference type="InterPro" id="IPR039327">
    <property type="entry name" value="CON7-like"/>
</dbReference>
<proteinExistence type="predicted"/>
<feature type="region of interest" description="Disordered" evidence="2">
    <location>
        <begin position="758"/>
        <end position="960"/>
    </location>
</feature>
<name>A0A1B7NP09_9EURO</name>
<accession>A0A1B7NP09</accession>
<keyword evidence="4" id="KW-1185">Reference proteome</keyword>
<dbReference type="STRING" id="1658172.A0A1B7NP09"/>
<evidence type="ECO:0008006" key="5">
    <source>
        <dbReference type="Google" id="ProtNLM"/>
    </source>
</evidence>
<gene>
    <name evidence="3" type="ORF">ACJ72_07139</name>
</gene>
<feature type="compositionally biased region" description="Basic and acidic residues" evidence="2">
    <location>
        <begin position="548"/>
        <end position="558"/>
    </location>
</feature>
<evidence type="ECO:0000313" key="4">
    <source>
        <dbReference type="Proteomes" id="UP000091918"/>
    </source>
</evidence>
<sequence length="960" mass="109152">MAGIEGVSAIITVVQVGFALSKALIEYVDEVKDASSRIRRVGNEIRTTSERLQDIGKLVEQNPITNVFSSEGLQSAIRASDECGQVIGELRMILSKGGYTPSPTVVQKEEIDISYFTKFKWPFVKSRLEVPRAELQRIKTDLTLLFTSVMAISASTEADKKFYCAEIVNVEKTRKWAALKARKARQRARKADRKGDRVSLYRDASVASFSDDEEDERILSEFMQFKEEQAITQEKQRQDERLALLRLKEDARREAEAKERNEIETMGVVKYKEALKRQLAKQESRNSATKEALRAELERLNFPSTQMQSILDNINVATNDDTDSDISLHGLGHDLTANAHSPASQPNSNGMFGSTKSKRKFRWTLWKHTKHSSNLLGSPPPARGSPRSPLILGVWDDSVMIESWVYDSSSILWSEFKESHSANGSKQEPQQFWNRYSQLPPETRTSFQNFYSRKNEDLTDQEKWVILSLEPIKRVFRTGIFSRTEEEIGLRVLVARKDVGRSTSGVAVPNERGNEESTVSPIDDPGKALPPLDTPYQSAEARGQYVAESRKVDPERPFEAPARVNYSPRREYHESKPRRARDVKIDDIYSSDIDNHSSRDFIVGRRRGRLRTDETRIRDRTANNTSPYRRSSGIYPRSRTRDQLQLSYRPYSSSHRPSREKSMGDRFYERNRSAFRRDSRRSKNWNTSHFTDDKDLFDDDKWNSDRSFVRVRRHQRQTSPDDEDILDRTLEKQRGNQKAKASGEMALVLSTLNRLTTYQGSELPPRRSTTFSTDPMPTTIVGARRPLNPAPFSAYEHQGPSNGHTLNPFSHDPFRVANHNPETNLDKKYQENGGSSKPSVHRSRPYRHGDVVLANDTNRDGRPLLITAPPDPQISISGPSPTVPRSAPHRIYDSPVSIGHTASAGSSSSDTSSDEESTHSSPRPRHRHRQTSGDDTDDVNRYIKGKKREVESENKANGII</sequence>
<feature type="compositionally biased region" description="Polar residues" evidence="2">
    <location>
        <begin position="799"/>
        <end position="808"/>
    </location>
</feature>